<evidence type="ECO:0000313" key="1">
    <source>
        <dbReference type="EMBL" id="EJX07729.1"/>
    </source>
</evidence>
<dbReference type="AlphaFoldDB" id="J9GK88"/>
<name>J9GK88_9ZZZZ</name>
<reference evidence="1" key="1">
    <citation type="journal article" date="2012" name="PLoS ONE">
        <title>Gene sets for utilization of primary and secondary nutrition supplies in the distal gut of endangered iberian lynx.</title>
        <authorList>
            <person name="Alcaide M."/>
            <person name="Messina E."/>
            <person name="Richter M."/>
            <person name="Bargiela R."/>
            <person name="Peplies J."/>
            <person name="Huws S.A."/>
            <person name="Newbold C.J."/>
            <person name="Golyshin P.N."/>
            <person name="Simon M.A."/>
            <person name="Lopez G."/>
            <person name="Yakimov M.M."/>
            <person name="Ferrer M."/>
        </authorList>
    </citation>
    <scope>NUCLEOTIDE SEQUENCE</scope>
</reference>
<comment type="caution">
    <text evidence="1">The sequence shown here is derived from an EMBL/GenBank/DDBJ whole genome shotgun (WGS) entry which is preliminary data.</text>
</comment>
<accession>J9GK88</accession>
<gene>
    <name evidence="1" type="ORF">EVA_04163</name>
</gene>
<sequence>MQLQNSCSCAHPHAYLPIVPRINTYLRYGQHPFLFR</sequence>
<organism evidence="1">
    <name type="scientific">gut metagenome</name>
    <dbReference type="NCBI Taxonomy" id="749906"/>
    <lineage>
        <taxon>unclassified sequences</taxon>
        <taxon>metagenomes</taxon>
        <taxon>organismal metagenomes</taxon>
    </lineage>
</organism>
<protein>
    <submittedName>
        <fullName evidence="1">Uncharacterized protein</fullName>
    </submittedName>
</protein>
<proteinExistence type="predicted"/>
<dbReference type="EMBL" id="AMCI01000804">
    <property type="protein sequence ID" value="EJX07729.1"/>
    <property type="molecule type" value="Genomic_DNA"/>
</dbReference>